<evidence type="ECO:0000313" key="10">
    <source>
        <dbReference type="Proteomes" id="UP001451606"/>
    </source>
</evidence>
<evidence type="ECO:0000256" key="5">
    <source>
        <dbReference type="SAM" id="Phobius"/>
    </source>
</evidence>
<protein>
    <submittedName>
        <fullName evidence="9">Nodulation protein NfeD</fullName>
    </submittedName>
</protein>
<evidence type="ECO:0000256" key="1">
    <source>
        <dbReference type="ARBA" id="ARBA00004141"/>
    </source>
</evidence>
<dbReference type="PANTHER" id="PTHR33507">
    <property type="entry name" value="INNER MEMBRANE PROTEIN YBBJ"/>
    <property type="match status" value="1"/>
</dbReference>
<evidence type="ECO:0000259" key="6">
    <source>
        <dbReference type="Pfam" id="PF01957"/>
    </source>
</evidence>
<dbReference type="Pfam" id="PF01957">
    <property type="entry name" value="NfeD"/>
    <property type="match status" value="1"/>
</dbReference>
<dbReference type="GO" id="GO:0005886">
    <property type="term" value="C:plasma membrane"/>
    <property type="evidence" value="ECO:0007669"/>
    <property type="project" value="TreeGrafter"/>
</dbReference>
<feature type="transmembrane region" description="Helical" evidence="5">
    <location>
        <begin position="253"/>
        <end position="269"/>
    </location>
</feature>
<evidence type="ECO:0000259" key="7">
    <source>
        <dbReference type="Pfam" id="PF24961"/>
    </source>
</evidence>
<dbReference type="InterPro" id="IPR056739">
    <property type="entry name" value="NfeD_membrane"/>
</dbReference>
<dbReference type="SUPFAM" id="SSF52096">
    <property type="entry name" value="ClpP/crotonase"/>
    <property type="match status" value="1"/>
</dbReference>
<evidence type="ECO:0000256" key="2">
    <source>
        <dbReference type="ARBA" id="ARBA00022692"/>
    </source>
</evidence>
<feature type="transmembrane region" description="Helical" evidence="5">
    <location>
        <begin position="299"/>
        <end position="317"/>
    </location>
</feature>
<organism evidence="9 10">
    <name type="scientific">Oxyplasma meridianum</name>
    <dbReference type="NCBI Taxonomy" id="3073602"/>
    <lineage>
        <taxon>Archaea</taxon>
        <taxon>Methanobacteriati</taxon>
        <taxon>Thermoplasmatota</taxon>
        <taxon>Thermoplasmata</taxon>
        <taxon>Thermoplasmatales</taxon>
        <taxon>Thermoplasmataceae</taxon>
        <taxon>Oxyplasma</taxon>
    </lineage>
</organism>
<dbReference type="PANTHER" id="PTHR33507:SF3">
    <property type="entry name" value="INNER MEMBRANE PROTEIN YBBJ"/>
    <property type="match status" value="1"/>
</dbReference>
<dbReference type="Proteomes" id="UP001451606">
    <property type="component" value="Chromosome"/>
</dbReference>
<dbReference type="GeneID" id="95967054"/>
<dbReference type="InterPro" id="IPR012340">
    <property type="entry name" value="NA-bd_OB-fold"/>
</dbReference>
<accession>A0AAX4NE63</accession>
<dbReference type="AlphaFoldDB" id="A0AAX4NE63"/>
<comment type="subcellular location">
    <subcellularLocation>
        <location evidence="1">Membrane</location>
        <topology evidence="1">Multi-pass membrane protein</topology>
    </subcellularLocation>
</comment>
<dbReference type="Pfam" id="PF24961">
    <property type="entry name" value="NfeD_membrane"/>
    <property type="match status" value="1"/>
</dbReference>
<evidence type="ECO:0000256" key="4">
    <source>
        <dbReference type="ARBA" id="ARBA00023136"/>
    </source>
</evidence>
<dbReference type="InterPro" id="IPR056738">
    <property type="entry name" value="NfeD1b_N"/>
</dbReference>
<keyword evidence="2 5" id="KW-0812">Transmembrane</keyword>
<dbReference type="RefSeq" id="WP_393971748.1">
    <property type="nucleotide sequence ID" value="NZ_CP133772.1"/>
</dbReference>
<dbReference type="InterPro" id="IPR029045">
    <property type="entry name" value="ClpP/crotonase-like_dom_sf"/>
</dbReference>
<keyword evidence="3 5" id="KW-1133">Transmembrane helix</keyword>
<name>A0AAX4NE63_9ARCH</name>
<feature type="transmembrane region" description="Helical" evidence="5">
    <location>
        <begin position="223"/>
        <end position="246"/>
    </location>
</feature>
<dbReference type="KEGG" id="omr:OXIME_000330"/>
<feature type="domain" description="NfeD1b N-terminal" evidence="8">
    <location>
        <begin position="35"/>
        <end position="183"/>
    </location>
</feature>
<feature type="transmembrane region" description="Helical" evidence="5">
    <location>
        <begin position="337"/>
        <end position="354"/>
    </location>
</feature>
<feature type="domain" description="NfeD-like C-terminal" evidence="6">
    <location>
        <begin position="370"/>
        <end position="426"/>
    </location>
</feature>
<reference evidence="9 10" key="1">
    <citation type="submission" date="2023-09" db="EMBL/GenBank/DDBJ databases">
        <authorList>
            <person name="Golyshina O.V."/>
            <person name="Lunev E.A."/>
            <person name="Bargiela R."/>
            <person name="Gaines M.C."/>
            <person name="Daum B."/>
            <person name="Bale N.J."/>
            <person name="Koenen M."/>
            <person name="Sinninghe Damst J.S."/>
            <person name="Yakimov M."/>
            <person name="Golyshin P.N."/>
        </authorList>
    </citation>
    <scope>NUCLEOTIDE SEQUENCE [LARGE SCALE GENOMIC DNA]</scope>
    <source>
        <strain evidence="9 10">M1</strain>
    </source>
</reference>
<dbReference type="Pfam" id="PF25145">
    <property type="entry name" value="NfeD1b_N"/>
    <property type="match status" value="1"/>
</dbReference>
<evidence type="ECO:0000256" key="3">
    <source>
        <dbReference type="ARBA" id="ARBA00022989"/>
    </source>
</evidence>
<dbReference type="InterPro" id="IPR002810">
    <property type="entry name" value="NfeD-like_C"/>
</dbReference>
<keyword evidence="4 5" id="KW-0472">Membrane</keyword>
<dbReference type="InterPro" id="IPR052165">
    <property type="entry name" value="Membrane_assoc_protease"/>
</dbReference>
<dbReference type="SUPFAM" id="SSF141322">
    <property type="entry name" value="NfeD domain-like"/>
    <property type="match status" value="1"/>
</dbReference>
<evidence type="ECO:0000313" key="9">
    <source>
        <dbReference type="EMBL" id="WYX99786.1"/>
    </source>
</evidence>
<dbReference type="Gene3D" id="3.90.226.10">
    <property type="entry name" value="2-enoyl-CoA Hydratase, Chain A, domain 1"/>
    <property type="match status" value="1"/>
</dbReference>
<dbReference type="Gene3D" id="2.40.50.140">
    <property type="entry name" value="Nucleic acid-binding proteins"/>
    <property type="match status" value="1"/>
</dbReference>
<proteinExistence type="predicted"/>
<evidence type="ECO:0000259" key="8">
    <source>
        <dbReference type="Pfam" id="PF25145"/>
    </source>
</evidence>
<dbReference type="EMBL" id="CP133772">
    <property type="protein sequence ID" value="WYX99786.1"/>
    <property type="molecule type" value="Genomic_DNA"/>
</dbReference>
<dbReference type="CDD" id="cd07021">
    <property type="entry name" value="Clp_protease_NfeD_like"/>
    <property type="match status" value="1"/>
</dbReference>
<feature type="domain" description="NfeD integral membrane" evidence="7">
    <location>
        <begin position="232"/>
        <end position="350"/>
    </location>
</feature>
<feature type="transmembrane region" description="Helical" evidence="5">
    <location>
        <begin position="275"/>
        <end position="292"/>
    </location>
</feature>
<gene>
    <name evidence="9" type="ORF">OXIME_000330</name>
</gene>
<sequence>MNKFRLVSIVLIITVVFLLVGSMATPVSATSPPSVVVIHLDQRIDEGSQSMVNSALSGLTPANTKAVIIELNTPGGILQNMIQIVNAINNTEATGIPVYTYIPANGSGSSAGSYIAMATDYIGMGAGSYIGSSLPSVEGGTASQQASAVKQMANLMESMAFDHDRNVSAAKSMVLNDTLYTEAQAVSIGVANGYALNLTTFIKDQGLQSFPVNNVTPSFYDSFISFLSDQFVIGVLIILGAIAILVDFYHGSVLLSIVGVILIALGLIGAEVIEASIIGIVFILVGVVLIFLEMKIGHGFALIAGVIIAVVGTFLLGSPQYSSNLGYSPSPVTSGSVVSAIIIVILAIAAALYLRKIALSIKTKKTTGSEAIIEKKGVVKVEINPVGWISVEGVQWKARSVDGSKIDSGKIVRVIGREGLTLVVMPVTG</sequence>
<keyword evidence="10" id="KW-1185">Reference proteome</keyword>